<evidence type="ECO:0000313" key="2">
    <source>
        <dbReference type="Proteomes" id="UP001601303"/>
    </source>
</evidence>
<organism evidence="1 2">
    <name type="scientific">Streptomyces hokutonensis</name>
    <dbReference type="NCBI Taxonomy" id="1306990"/>
    <lineage>
        <taxon>Bacteria</taxon>
        <taxon>Bacillati</taxon>
        <taxon>Actinomycetota</taxon>
        <taxon>Actinomycetes</taxon>
        <taxon>Kitasatosporales</taxon>
        <taxon>Streptomycetaceae</taxon>
        <taxon>Streptomyces</taxon>
    </lineage>
</organism>
<dbReference type="RefSeq" id="WP_388104226.1">
    <property type="nucleotide sequence ID" value="NZ_JBIAHM010000002.1"/>
</dbReference>
<comment type="caution">
    <text evidence="1">The sequence shown here is derived from an EMBL/GenBank/DDBJ whole genome shotgun (WGS) entry which is preliminary data.</text>
</comment>
<sequence>MRFTPEQRIDHLLRWAAEWNGTRRGRSMWAYSLSLGGSHALLNDWVNNERLMDLLTSEERRSVNEARERARQ</sequence>
<protein>
    <submittedName>
        <fullName evidence="1">Uncharacterized protein</fullName>
    </submittedName>
</protein>
<keyword evidence="2" id="KW-1185">Reference proteome</keyword>
<dbReference type="EMBL" id="JBIAHM010000002">
    <property type="protein sequence ID" value="MFE9598708.1"/>
    <property type="molecule type" value="Genomic_DNA"/>
</dbReference>
<name>A0ABW6LZV9_9ACTN</name>
<reference evidence="1 2" key="1">
    <citation type="submission" date="2024-10" db="EMBL/GenBank/DDBJ databases">
        <title>The Natural Products Discovery Center: Release of the First 8490 Sequenced Strains for Exploring Actinobacteria Biosynthetic Diversity.</title>
        <authorList>
            <person name="Kalkreuter E."/>
            <person name="Kautsar S.A."/>
            <person name="Yang D."/>
            <person name="Bader C.D."/>
            <person name="Teijaro C.N."/>
            <person name="Fluegel L."/>
            <person name="Davis C.M."/>
            <person name="Simpson J.R."/>
            <person name="Lauterbach L."/>
            <person name="Steele A.D."/>
            <person name="Gui C."/>
            <person name="Meng S."/>
            <person name="Li G."/>
            <person name="Viehrig K."/>
            <person name="Ye F."/>
            <person name="Su P."/>
            <person name="Kiefer A.F."/>
            <person name="Nichols A."/>
            <person name="Cepeda A.J."/>
            <person name="Yan W."/>
            <person name="Fan B."/>
            <person name="Jiang Y."/>
            <person name="Adhikari A."/>
            <person name="Zheng C.-J."/>
            <person name="Schuster L."/>
            <person name="Cowan T.M."/>
            <person name="Smanski M.J."/>
            <person name="Chevrette M.G."/>
            <person name="De Carvalho L.P.S."/>
            <person name="Shen B."/>
        </authorList>
    </citation>
    <scope>NUCLEOTIDE SEQUENCE [LARGE SCALE GENOMIC DNA]</scope>
    <source>
        <strain evidence="1 2">NPDC006488</strain>
    </source>
</reference>
<accession>A0ABW6LZV9</accession>
<dbReference type="Proteomes" id="UP001601303">
    <property type="component" value="Unassembled WGS sequence"/>
</dbReference>
<proteinExistence type="predicted"/>
<evidence type="ECO:0000313" key="1">
    <source>
        <dbReference type="EMBL" id="MFE9598708.1"/>
    </source>
</evidence>
<gene>
    <name evidence="1" type="ORF">ACFYNQ_08995</name>
</gene>